<accession>A0ABP4ZHS1</accession>
<dbReference type="InterPro" id="IPR034660">
    <property type="entry name" value="DinB/YfiT-like"/>
</dbReference>
<evidence type="ECO:0000313" key="2">
    <source>
        <dbReference type="EMBL" id="GAA1856370.1"/>
    </source>
</evidence>
<reference evidence="3" key="1">
    <citation type="journal article" date="2019" name="Int. J. Syst. Evol. Microbiol.">
        <title>The Global Catalogue of Microorganisms (GCM) 10K type strain sequencing project: providing services to taxonomists for standard genome sequencing and annotation.</title>
        <authorList>
            <consortium name="The Broad Institute Genomics Platform"/>
            <consortium name="The Broad Institute Genome Sequencing Center for Infectious Disease"/>
            <person name="Wu L."/>
            <person name="Ma J."/>
        </authorList>
    </citation>
    <scope>NUCLEOTIDE SEQUENCE [LARGE SCALE GENOMIC DNA]</scope>
    <source>
        <strain evidence="3">JCM 14326</strain>
    </source>
</reference>
<sequence>MPIEPLTHPDATHDPAGYKQALLDIIESHAQEPLEVISRTTATMRDLVAGVSEEALHAEPEPGEWSAKDVVAHLFDVDIVYGFRWRLVLTWDNPTYPGYDEKLFTPLPRLPFWQMLGAWEGLRAMNVVLLEQTPRELWTREGFHGEQGGETFDEMVRKLAAHDLVHLNQAARAIEAYDAAKGPGTADVASH</sequence>
<dbReference type="Pfam" id="PF12867">
    <property type="entry name" value="DinB_2"/>
    <property type="match status" value="1"/>
</dbReference>
<name>A0ABP4ZHS1_9MICO</name>
<proteinExistence type="predicted"/>
<gene>
    <name evidence="2" type="ORF">GCM10009751_11950</name>
</gene>
<dbReference type="EMBL" id="BAAANL010000002">
    <property type="protein sequence ID" value="GAA1856370.1"/>
    <property type="molecule type" value="Genomic_DNA"/>
</dbReference>
<dbReference type="RefSeq" id="WP_344100566.1">
    <property type="nucleotide sequence ID" value="NZ_BAAANL010000002.1"/>
</dbReference>
<protein>
    <recommendedName>
        <fullName evidence="1">DinB-like domain-containing protein</fullName>
    </recommendedName>
</protein>
<feature type="domain" description="DinB-like" evidence="1">
    <location>
        <begin position="38"/>
        <end position="170"/>
    </location>
</feature>
<organism evidence="2 3">
    <name type="scientific">Myceligenerans crystallogenes</name>
    <dbReference type="NCBI Taxonomy" id="316335"/>
    <lineage>
        <taxon>Bacteria</taxon>
        <taxon>Bacillati</taxon>
        <taxon>Actinomycetota</taxon>
        <taxon>Actinomycetes</taxon>
        <taxon>Micrococcales</taxon>
        <taxon>Promicromonosporaceae</taxon>
        <taxon>Myceligenerans</taxon>
    </lineage>
</organism>
<dbReference type="SUPFAM" id="SSF109854">
    <property type="entry name" value="DinB/YfiT-like putative metalloenzymes"/>
    <property type="match status" value="1"/>
</dbReference>
<comment type="caution">
    <text evidence="2">The sequence shown here is derived from an EMBL/GenBank/DDBJ whole genome shotgun (WGS) entry which is preliminary data.</text>
</comment>
<evidence type="ECO:0000313" key="3">
    <source>
        <dbReference type="Proteomes" id="UP001501094"/>
    </source>
</evidence>
<evidence type="ECO:0000259" key="1">
    <source>
        <dbReference type="Pfam" id="PF12867"/>
    </source>
</evidence>
<dbReference type="InterPro" id="IPR024775">
    <property type="entry name" value="DinB-like"/>
</dbReference>
<dbReference type="Gene3D" id="1.20.120.450">
    <property type="entry name" value="dinb family like domain"/>
    <property type="match status" value="1"/>
</dbReference>
<dbReference type="Proteomes" id="UP001501094">
    <property type="component" value="Unassembled WGS sequence"/>
</dbReference>
<keyword evidence="3" id="KW-1185">Reference proteome</keyword>